<dbReference type="InterPro" id="IPR031165">
    <property type="entry name" value="GNAT_YJDJ"/>
</dbReference>
<sequence length="93" mass="10973">MEIRIELQENDQQKEFFLYDGDKKIGELTFSVKDGYMIINHTGVNVEYRGQGLAEKLVLKGIDYAKENNLKIRPYCSYVSNYMMKHPEYQDIL</sequence>
<dbReference type="CDD" id="cd04301">
    <property type="entry name" value="NAT_SF"/>
    <property type="match status" value="1"/>
</dbReference>
<evidence type="ECO:0000259" key="1">
    <source>
        <dbReference type="PROSITE" id="PS51186"/>
    </source>
</evidence>
<dbReference type="InterPro" id="IPR000182">
    <property type="entry name" value="GNAT_dom"/>
</dbReference>
<reference evidence="3 4" key="1">
    <citation type="journal article" date="2011" name="Stand. Genomic Sci.">
        <title>Complete genome sequence of Weeksella virosa type strain (9751).</title>
        <authorList>
            <person name="Lang E."/>
            <person name="Teshima H."/>
            <person name="Lucas S."/>
            <person name="Lapidus A."/>
            <person name="Hammon N."/>
            <person name="Deshpande S."/>
            <person name="Nolan M."/>
            <person name="Cheng J.F."/>
            <person name="Pitluck S."/>
            <person name="Liolios K."/>
            <person name="Pagani I."/>
            <person name="Mikhailova N."/>
            <person name="Ivanova N."/>
            <person name="Mavromatis K."/>
            <person name="Pati A."/>
            <person name="Tapia R."/>
            <person name="Han C."/>
            <person name="Goodwin L."/>
            <person name="Chen A."/>
            <person name="Palaniappan K."/>
            <person name="Land M."/>
            <person name="Hauser L."/>
            <person name="Chang Y.J."/>
            <person name="Jeffries C.D."/>
            <person name="Brambilla E.M."/>
            <person name="Kopitz M."/>
            <person name="Rohde M."/>
            <person name="Goker M."/>
            <person name="Tindall B.J."/>
            <person name="Detter J.C."/>
            <person name="Woyke T."/>
            <person name="Bristow J."/>
            <person name="Eisen J.A."/>
            <person name="Markowitz V."/>
            <person name="Hugenholtz P."/>
            <person name="Klenk H.P."/>
            <person name="Kyrpides N.C."/>
        </authorList>
    </citation>
    <scope>NUCLEOTIDE SEQUENCE [LARGE SCALE GENOMIC DNA]</scope>
    <source>
        <strain evidence="4">ATCC 43766 / DSM 16922 / JCM 21250 / NBRC 16016 / NCTC 11634 / CL345/78</strain>
    </source>
</reference>
<dbReference type="EMBL" id="CP002455">
    <property type="protein sequence ID" value="ADX67129.1"/>
    <property type="molecule type" value="Genomic_DNA"/>
</dbReference>
<dbReference type="GO" id="GO:0016747">
    <property type="term" value="F:acyltransferase activity, transferring groups other than amino-acyl groups"/>
    <property type="evidence" value="ECO:0007669"/>
    <property type="project" value="InterPro"/>
</dbReference>
<dbReference type="AlphaFoldDB" id="F0NYK9"/>
<feature type="domain" description="N-acetyltransferase" evidence="2">
    <location>
        <begin position="8"/>
        <end position="93"/>
    </location>
</feature>
<protein>
    <submittedName>
        <fullName evidence="3">GCN5-related N-acetyltransferase</fullName>
    </submittedName>
</protein>
<keyword evidence="4" id="KW-1185">Reference proteome</keyword>
<accession>F0NYK9</accession>
<dbReference type="Proteomes" id="UP000008641">
    <property type="component" value="Chromosome"/>
</dbReference>
<dbReference type="Gene3D" id="3.40.630.30">
    <property type="match status" value="1"/>
</dbReference>
<evidence type="ECO:0000313" key="3">
    <source>
        <dbReference type="EMBL" id="ADX67129.1"/>
    </source>
</evidence>
<dbReference type="OrthoDB" id="1120671at2"/>
<dbReference type="PANTHER" id="PTHR31435:SF10">
    <property type="entry name" value="BSR4717 PROTEIN"/>
    <property type="match status" value="1"/>
</dbReference>
<evidence type="ECO:0000313" key="4">
    <source>
        <dbReference type="Proteomes" id="UP000008641"/>
    </source>
</evidence>
<dbReference type="Pfam" id="PF14542">
    <property type="entry name" value="Acetyltransf_CG"/>
    <property type="match status" value="1"/>
</dbReference>
<dbReference type="KEGG" id="wvi:Weevi_0410"/>
<dbReference type="PROSITE" id="PS51729">
    <property type="entry name" value="GNAT_YJDJ"/>
    <property type="match status" value="1"/>
</dbReference>
<dbReference type="STRING" id="865938.Weevi_0410"/>
<name>F0NYK9_WEEVC</name>
<feature type="domain" description="N-acetyltransferase" evidence="1">
    <location>
        <begin position="1"/>
        <end position="93"/>
    </location>
</feature>
<dbReference type="InterPro" id="IPR045057">
    <property type="entry name" value="Gcn5-rel_NAT"/>
</dbReference>
<dbReference type="PANTHER" id="PTHR31435">
    <property type="entry name" value="PROTEIN NATD1"/>
    <property type="match status" value="1"/>
</dbReference>
<dbReference type="PROSITE" id="PS51186">
    <property type="entry name" value="GNAT"/>
    <property type="match status" value="1"/>
</dbReference>
<evidence type="ECO:0000259" key="2">
    <source>
        <dbReference type="PROSITE" id="PS51729"/>
    </source>
</evidence>
<dbReference type="HOGENOM" id="CLU_132888_2_2_10"/>
<dbReference type="InterPro" id="IPR016181">
    <property type="entry name" value="Acyl_CoA_acyltransferase"/>
</dbReference>
<reference evidence="4" key="2">
    <citation type="journal article" date="2011" name="Stand. Genomic Sci.">
        <title>Complete genome sequence of Weeksella virosa type strain (9751T).</title>
        <authorList>
            <person name="Lang E."/>
            <person name="Teshima H."/>
            <person name="Lucas S."/>
            <person name="Lapidus A."/>
            <person name="Hammon N."/>
            <person name="Deshpande S."/>
            <person name="Nolan M."/>
            <person name="Cheng J."/>
            <person name="Pitluck S."/>
            <person name="Liolios K."/>
            <person name="Pagani I."/>
            <person name="Mikhailova N."/>
            <person name="Ivanova N."/>
            <person name="Mavromatis K."/>
            <person name="Pati A."/>
            <person name="Tapia R."/>
            <person name="Han C."/>
            <person name="Goodwin L."/>
            <person name="Chen A."/>
            <person name="Palaniappan K."/>
            <person name="Land M."/>
            <person name="Hauser L."/>
            <person name="Chang Y."/>
            <person name="Jeffries C."/>
            <person name="Brambilla E."/>
            <person name="Kopitz M."/>
            <person name="Rohde M."/>
            <person name="Goker M."/>
            <person name="Tindall B."/>
            <person name="Detter J."/>
            <person name="Woyke T."/>
            <person name="Bristow J."/>
            <person name="Eisen J."/>
            <person name="Markowitz V."/>
            <person name="Hugenholtz P."/>
            <person name="Klenk H."/>
            <person name="Kyrpides N."/>
        </authorList>
    </citation>
    <scope>NUCLEOTIDE SEQUENCE [LARGE SCALE GENOMIC DNA]</scope>
    <source>
        <strain evidence="4">ATCC 43766 / DSM 16922 / JCM 21250 / NBRC 16016 / NCTC 11634 / CL345/78</strain>
    </source>
</reference>
<gene>
    <name evidence="3" type="ordered locus">Weevi_0410</name>
</gene>
<organism evidence="3 4">
    <name type="scientific">Weeksella virosa (strain ATCC 43766 / DSM 16922 / JCM 21250 / CCUG 30538 / CDC 9751 / IAM 14551 / NBRC 16016 / NCTC 11634 / CL345/78)</name>
    <dbReference type="NCBI Taxonomy" id="865938"/>
    <lineage>
        <taxon>Bacteria</taxon>
        <taxon>Pseudomonadati</taxon>
        <taxon>Bacteroidota</taxon>
        <taxon>Flavobacteriia</taxon>
        <taxon>Flavobacteriales</taxon>
        <taxon>Weeksellaceae</taxon>
        <taxon>Weeksella</taxon>
    </lineage>
</organism>
<proteinExistence type="predicted"/>
<dbReference type="SUPFAM" id="SSF55729">
    <property type="entry name" value="Acyl-CoA N-acyltransferases (Nat)"/>
    <property type="match status" value="1"/>
</dbReference>
<dbReference type="eggNOG" id="COG2388">
    <property type="taxonomic scope" value="Bacteria"/>
</dbReference>
<dbReference type="RefSeq" id="WP_013597521.1">
    <property type="nucleotide sequence ID" value="NC_015144.1"/>
</dbReference>